<dbReference type="PANTHER" id="PTHR42930">
    <property type="entry name" value="PHOSPHATE-SPECIFIC TRANSPORT SYSTEM ACCESSORY PROTEIN PHOU"/>
    <property type="match status" value="1"/>
</dbReference>
<proteinExistence type="predicted"/>
<evidence type="ECO:0000259" key="1">
    <source>
        <dbReference type="Pfam" id="PF01895"/>
    </source>
</evidence>
<name>V6AR06_9ARCH</name>
<dbReference type="Proteomes" id="UP000018159">
    <property type="component" value="Unassembled WGS sequence"/>
</dbReference>
<reference evidence="2 3" key="1">
    <citation type="journal article" date="2013" name="PLoS ONE">
        <title>Enrichment and Genome Sequence of the Group I.1a Ammonia-Oxidizing Archaeon ?Ca. Nitrosotenuis uzonensis? Representing a Clade Globally.</title>
        <authorList>
            <person name="Lebedeva E.V."/>
            <person name="Hatzenpichler R."/>
            <person name="Pelletier E."/>
            <person name="Schuster N."/>
            <person name="Hauzmayer S."/>
            <person name="Bulaev A."/>
            <person name="Grigor'eva N.V."/>
            <person name="Galushko A."/>
            <person name="Schmid M."/>
            <person name="Palatinszky M."/>
            <person name="Le Paslier D."/>
            <person name="Daims H."/>
            <person name="Wagner M."/>
        </authorList>
    </citation>
    <scope>NUCLEOTIDE SEQUENCE [LARGE SCALE GENOMIC DNA]</scope>
    <source>
        <strain evidence="2 3">N4</strain>
    </source>
</reference>
<dbReference type="InterPro" id="IPR028366">
    <property type="entry name" value="PhoU"/>
</dbReference>
<dbReference type="EMBL" id="CBTY010000006">
    <property type="protein sequence ID" value="CDI04985.1"/>
    <property type="molecule type" value="Genomic_DNA"/>
</dbReference>
<sequence length="225" mass="25881">MTRLIDPSLKQLSSLMSEMGDLSVQSIMLAIESYLYGKNTASQVHDISNEINKKYFQVADLTFEMLLKYQPVADDFRLIRSSIEISYGFSRFGRYAYDITLVRDIYGDISECDKSWLIEVSEKVKTMIKDAVMYFADLDIRKSVTMQKNEDFVDRLYKERLPMLINSKNTKCALAEALVLRYLERIADHAMFMSDAINYIVTGKHKITEQFLIKENAGIGLLDGT</sequence>
<dbReference type="PANTHER" id="PTHR42930:SF3">
    <property type="entry name" value="PHOSPHATE-SPECIFIC TRANSPORT SYSTEM ACCESSORY PROTEIN PHOU"/>
    <property type="match status" value="1"/>
</dbReference>
<dbReference type="Gene3D" id="1.20.58.220">
    <property type="entry name" value="Phosphate transport system protein phou homolog 2, domain 2"/>
    <property type="match status" value="1"/>
</dbReference>
<dbReference type="GO" id="GO:0030643">
    <property type="term" value="P:intracellular phosphate ion homeostasis"/>
    <property type="evidence" value="ECO:0007669"/>
    <property type="project" value="InterPro"/>
</dbReference>
<gene>
    <name evidence="2" type="ORF">NITUZ_140060</name>
</gene>
<dbReference type="RefSeq" id="WP_048194313.1">
    <property type="nucleotide sequence ID" value="NZ_CBTY010000006.1"/>
</dbReference>
<evidence type="ECO:0000313" key="3">
    <source>
        <dbReference type="Proteomes" id="UP000018159"/>
    </source>
</evidence>
<protein>
    <submittedName>
        <fullName evidence="2">Phosphate uptake regulator</fullName>
    </submittedName>
</protein>
<dbReference type="AlphaFoldDB" id="V6AR06"/>
<dbReference type="InterPro" id="IPR026022">
    <property type="entry name" value="PhoU_dom"/>
</dbReference>
<organism evidence="2 3">
    <name type="scientific">Candidatus Nitrosotenuis uzonensis</name>
    <dbReference type="NCBI Taxonomy" id="1407055"/>
    <lineage>
        <taxon>Archaea</taxon>
        <taxon>Nitrososphaerota</taxon>
        <taxon>Candidatus Nitrosotenuis</taxon>
    </lineage>
</organism>
<keyword evidence="3" id="KW-1185">Reference proteome</keyword>
<dbReference type="STRING" id="1407055.NITUZ_140060"/>
<accession>V6AR06</accession>
<dbReference type="OrthoDB" id="7738at2157"/>
<dbReference type="SUPFAM" id="SSF109755">
    <property type="entry name" value="PhoU-like"/>
    <property type="match status" value="1"/>
</dbReference>
<dbReference type="Pfam" id="PF01895">
    <property type="entry name" value="PhoU"/>
    <property type="match status" value="2"/>
</dbReference>
<feature type="domain" description="PhoU" evidence="1">
    <location>
        <begin position="118"/>
        <end position="191"/>
    </location>
</feature>
<dbReference type="InterPro" id="IPR038078">
    <property type="entry name" value="PhoU-like_sf"/>
</dbReference>
<comment type="caution">
    <text evidence="2">The sequence shown here is derived from an EMBL/GenBank/DDBJ whole genome shotgun (WGS) entry which is preliminary data.</text>
</comment>
<evidence type="ECO:0000313" key="2">
    <source>
        <dbReference type="EMBL" id="CDI04985.1"/>
    </source>
</evidence>
<dbReference type="GO" id="GO:0045936">
    <property type="term" value="P:negative regulation of phosphate metabolic process"/>
    <property type="evidence" value="ECO:0007669"/>
    <property type="project" value="InterPro"/>
</dbReference>
<feature type="domain" description="PhoU" evidence="1">
    <location>
        <begin position="17"/>
        <end position="99"/>
    </location>
</feature>